<evidence type="ECO:0000313" key="1">
    <source>
        <dbReference type="EMBL" id="URD79741.1"/>
    </source>
</evidence>
<evidence type="ECO:0000313" key="2">
    <source>
        <dbReference type="Proteomes" id="UP001055439"/>
    </source>
</evidence>
<dbReference type="Proteomes" id="UP001055439">
    <property type="component" value="Chromosome 10"/>
</dbReference>
<protein>
    <submittedName>
        <fullName evidence="1">Uncharacterized protein</fullName>
    </submittedName>
</protein>
<name>A0A9E7JG78_9LILI</name>
<reference evidence="1" key="1">
    <citation type="submission" date="2022-05" db="EMBL/GenBank/DDBJ databases">
        <title>The Musa troglodytarum L. genome provides insights into the mechanism of non-climacteric behaviour and enrichment of carotenoids.</title>
        <authorList>
            <person name="Wang J."/>
        </authorList>
    </citation>
    <scope>NUCLEOTIDE SEQUENCE</scope>
    <source>
        <tissue evidence="1">Leaf</tissue>
    </source>
</reference>
<proteinExistence type="predicted"/>
<sequence length="135" mass="15346">MDPTGLVTMALTRPLRRCLMAVNISSGHLIPVHFRDSRGWPHHPPHRRLLLDRPASQLHRRLPPPQVCYRRHGCPDARRGGRHELARRHGDGGGHHLRARVHSVRYGGGPEEGAVRDRGCGQLGPHAFAWIQRWF</sequence>
<dbReference type="EMBL" id="CP097503">
    <property type="protein sequence ID" value="URD79741.1"/>
    <property type="molecule type" value="Genomic_DNA"/>
</dbReference>
<accession>A0A9E7JG78</accession>
<keyword evidence="2" id="KW-1185">Reference proteome</keyword>
<organism evidence="1 2">
    <name type="scientific">Musa troglodytarum</name>
    <name type="common">fe'i banana</name>
    <dbReference type="NCBI Taxonomy" id="320322"/>
    <lineage>
        <taxon>Eukaryota</taxon>
        <taxon>Viridiplantae</taxon>
        <taxon>Streptophyta</taxon>
        <taxon>Embryophyta</taxon>
        <taxon>Tracheophyta</taxon>
        <taxon>Spermatophyta</taxon>
        <taxon>Magnoliopsida</taxon>
        <taxon>Liliopsida</taxon>
        <taxon>Zingiberales</taxon>
        <taxon>Musaceae</taxon>
        <taxon>Musa</taxon>
    </lineage>
</organism>
<gene>
    <name evidence="1" type="ORF">MUK42_07599</name>
</gene>
<dbReference type="AlphaFoldDB" id="A0A9E7JG78"/>